<evidence type="ECO:0000256" key="8">
    <source>
        <dbReference type="ARBA" id="ARBA00048348"/>
    </source>
</evidence>
<dbReference type="SMART" id="SM01057">
    <property type="entry name" value="Carb_anhydrase"/>
    <property type="match status" value="1"/>
</dbReference>
<dbReference type="GeneID" id="119730615"/>
<dbReference type="PROSITE" id="PS51144">
    <property type="entry name" value="ALPHA_CA_2"/>
    <property type="match status" value="1"/>
</dbReference>
<accession>A0A914A7W9</accession>
<dbReference type="PANTHER" id="PTHR18952:SF265">
    <property type="entry name" value="CARBONIC ANHYDRASE"/>
    <property type="match status" value="1"/>
</dbReference>
<feature type="signal peptide" evidence="9">
    <location>
        <begin position="1"/>
        <end position="19"/>
    </location>
</feature>
<organism evidence="11 12">
    <name type="scientific">Patiria miniata</name>
    <name type="common">Bat star</name>
    <name type="synonym">Asterina miniata</name>
    <dbReference type="NCBI Taxonomy" id="46514"/>
    <lineage>
        <taxon>Eukaryota</taxon>
        <taxon>Metazoa</taxon>
        <taxon>Echinodermata</taxon>
        <taxon>Eleutherozoa</taxon>
        <taxon>Asterozoa</taxon>
        <taxon>Asteroidea</taxon>
        <taxon>Valvatacea</taxon>
        <taxon>Valvatida</taxon>
        <taxon>Asterinidae</taxon>
        <taxon>Patiria</taxon>
    </lineage>
</organism>
<evidence type="ECO:0000256" key="1">
    <source>
        <dbReference type="ARBA" id="ARBA00002904"/>
    </source>
</evidence>
<evidence type="ECO:0000259" key="10">
    <source>
        <dbReference type="PROSITE" id="PS51144"/>
    </source>
</evidence>
<evidence type="ECO:0000256" key="9">
    <source>
        <dbReference type="RuleBase" id="RU367011"/>
    </source>
</evidence>
<evidence type="ECO:0000256" key="2">
    <source>
        <dbReference type="ARBA" id="ARBA00010718"/>
    </source>
</evidence>
<evidence type="ECO:0000313" key="11">
    <source>
        <dbReference type="EnsemblMetazoa" id="XP_038059529.1"/>
    </source>
</evidence>
<keyword evidence="9" id="KW-0732">Signal</keyword>
<dbReference type="OMA" id="PYFRYRG"/>
<evidence type="ECO:0000256" key="5">
    <source>
        <dbReference type="ARBA" id="ARBA00022833"/>
    </source>
</evidence>
<keyword evidence="4 9" id="KW-0479">Metal-binding</keyword>
<dbReference type="EnsemblMetazoa" id="XM_038203601.1">
    <property type="protein sequence ID" value="XP_038059529.1"/>
    <property type="gene ID" value="LOC119730615"/>
</dbReference>
<dbReference type="OrthoDB" id="429145at2759"/>
<evidence type="ECO:0000256" key="6">
    <source>
        <dbReference type="ARBA" id="ARBA00023180"/>
    </source>
</evidence>
<protein>
    <recommendedName>
        <fullName evidence="3 9">Carbonic anhydrase</fullName>
        <ecNumber evidence="3 9">4.2.1.1</ecNumber>
    </recommendedName>
</protein>
<dbReference type="InterPro" id="IPR001148">
    <property type="entry name" value="CA_dom"/>
</dbReference>
<evidence type="ECO:0000256" key="3">
    <source>
        <dbReference type="ARBA" id="ARBA00012925"/>
    </source>
</evidence>
<dbReference type="GO" id="GO:0004089">
    <property type="term" value="F:carbonate dehydratase activity"/>
    <property type="evidence" value="ECO:0007669"/>
    <property type="project" value="UniProtKB-UniRule"/>
</dbReference>
<comment type="function">
    <text evidence="1 9">Reversible hydration of carbon dioxide.</text>
</comment>
<sequence>MDVLLFVSGLFAIIPFVHTVPWGYPETKPGTDYWPKIFPSYCSGLAQSPINIVPSAAEKMTPASFELTGFNSTPPRGARITVQNSGLSAQIKMTGDYMLSGGNLPGRQYRAAGIHFHWGSTNTQGSEHTVDGRQFPAEMHLVTYDTRFASVGEAAYKVDGLAVLGFFLEVQTADNPSFVPFLTALSRTTYDGSTVNLAVPFPIASLFPSTSIMQPYFRYRGSLTTPTCNEVVTWTVFKMPIRISQRQLNVFRSLRENAAGTFPDIPIADNFRPPQPLNGRIVYHSAGMLRV</sequence>
<dbReference type="EC" id="4.2.1.1" evidence="3 9"/>
<dbReference type="SUPFAM" id="SSF51069">
    <property type="entry name" value="Carbonic anhydrase"/>
    <property type="match status" value="1"/>
</dbReference>
<dbReference type="RefSeq" id="XP_038059529.1">
    <property type="nucleotide sequence ID" value="XM_038203601.1"/>
</dbReference>
<dbReference type="Proteomes" id="UP000887568">
    <property type="component" value="Unplaced"/>
</dbReference>
<keyword evidence="6" id="KW-0325">Glycoprotein</keyword>
<dbReference type="PANTHER" id="PTHR18952">
    <property type="entry name" value="CARBONIC ANHYDRASE"/>
    <property type="match status" value="1"/>
</dbReference>
<evidence type="ECO:0000313" key="12">
    <source>
        <dbReference type="Proteomes" id="UP000887568"/>
    </source>
</evidence>
<evidence type="ECO:0000256" key="4">
    <source>
        <dbReference type="ARBA" id="ARBA00022723"/>
    </source>
</evidence>
<comment type="similarity">
    <text evidence="2 9">Belongs to the alpha-carbonic anhydrase family.</text>
</comment>
<dbReference type="Gene3D" id="3.10.200.10">
    <property type="entry name" value="Alpha carbonic anhydrase"/>
    <property type="match status" value="1"/>
</dbReference>
<comment type="cofactor">
    <cofactor evidence="9">
        <name>Zn(2+)</name>
        <dbReference type="ChEBI" id="CHEBI:29105"/>
    </cofactor>
</comment>
<dbReference type="AlphaFoldDB" id="A0A914A7W9"/>
<dbReference type="GO" id="GO:0008270">
    <property type="term" value="F:zinc ion binding"/>
    <property type="evidence" value="ECO:0007669"/>
    <property type="project" value="UniProtKB-UniRule"/>
</dbReference>
<keyword evidence="5 9" id="KW-0862">Zinc</keyword>
<evidence type="ECO:0000256" key="7">
    <source>
        <dbReference type="ARBA" id="ARBA00023239"/>
    </source>
</evidence>
<reference evidence="11" key="1">
    <citation type="submission" date="2022-11" db="UniProtKB">
        <authorList>
            <consortium name="EnsemblMetazoa"/>
        </authorList>
    </citation>
    <scope>IDENTIFICATION</scope>
</reference>
<dbReference type="InterPro" id="IPR018338">
    <property type="entry name" value="Carbonic_anhydrase_a-class_CS"/>
</dbReference>
<dbReference type="PROSITE" id="PS00162">
    <property type="entry name" value="ALPHA_CA_1"/>
    <property type="match status" value="1"/>
</dbReference>
<feature type="domain" description="Alpha-carbonic anhydrase" evidence="10">
    <location>
        <begin position="20"/>
        <end position="286"/>
    </location>
</feature>
<keyword evidence="12" id="KW-1185">Reference proteome</keyword>
<dbReference type="FunFam" id="3.10.200.10:FF:000003">
    <property type="entry name" value="Carbonic anhydrase 12"/>
    <property type="match status" value="1"/>
</dbReference>
<dbReference type="InterPro" id="IPR023561">
    <property type="entry name" value="Carbonic_anhydrase_a-class"/>
</dbReference>
<keyword evidence="7 9" id="KW-0456">Lyase</keyword>
<comment type="catalytic activity">
    <reaction evidence="8 9">
        <text>hydrogencarbonate + H(+) = CO2 + H2O</text>
        <dbReference type="Rhea" id="RHEA:10748"/>
        <dbReference type="ChEBI" id="CHEBI:15377"/>
        <dbReference type="ChEBI" id="CHEBI:15378"/>
        <dbReference type="ChEBI" id="CHEBI:16526"/>
        <dbReference type="ChEBI" id="CHEBI:17544"/>
        <dbReference type="EC" id="4.2.1.1"/>
    </reaction>
</comment>
<dbReference type="Pfam" id="PF00194">
    <property type="entry name" value="Carb_anhydrase"/>
    <property type="match status" value="1"/>
</dbReference>
<feature type="chain" id="PRO_5038165259" description="Carbonic anhydrase" evidence="9">
    <location>
        <begin position="20"/>
        <end position="291"/>
    </location>
</feature>
<dbReference type="InterPro" id="IPR036398">
    <property type="entry name" value="CA_dom_sf"/>
</dbReference>
<name>A0A914A7W9_PATMI</name>
<proteinExistence type="inferred from homology"/>